<keyword evidence="1" id="KW-0479">Metal-binding</keyword>
<accession>E9BTB1</accession>
<dbReference type="EMBL" id="LR812656">
    <property type="protein sequence ID" value="CAC5434620.1"/>
    <property type="molecule type" value="Genomic_DNA"/>
</dbReference>
<reference evidence="11" key="3">
    <citation type="submission" date="2011-02" db="EMBL/GenBank/DDBJ databases">
        <title>Whole genome sequencing of Leishmania donovani clinical lines reveals dynamic variation related to drug resistance.</title>
        <authorList>
            <person name="Downing T."/>
            <person name="Imamura H."/>
            <person name="Sanders M."/>
            <person name="Decuypere S."/>
            <person name="Hertz-Fowler C."/>
            <person name="Clark T.G."/>
            <person name="Rijal S."/>
            <person name="Sundar S."/>
            <person name="Quail M.A."/>
            <person name="De Doncker S."/>
            <person name="Maes I."/>
            <person name="Vanaerschot M."/>
            <person name="Stark O."/>
            <person name="Schonian G."/>
            <person name="Dujardin J.C."/>
            <person name="Berriman M."/>
        </authorList>
    </citation>
    <scope>NUCLEOTIDE SEQUENCE [LARGE SCALE GENOMIC DNA]</scope>
    <source>
        <strain evidence="11">BPK282A1</strain>
    </source>
</reference>
<keyword evidence="3 5" id="KW-0863">Zinc-finger</keyword>
<dbReference type="VEuPathDB" id="TriTrypDB:LdCL_360010100"/>
<evidence type="ECO:0000256" key="1">
    <source>
        <dbReference type="ARBA" id="ARBA00022723"/>
    </source>
</evidence>
<dbReference type="VEuPathDB" id="TriTrypDB:LDHU3_36.0680"/>
<dbReference type="Gene3D" id="3.30.160.60">
    <property type="entry name" value="Classic Zinc Finger"/>
    <property type="match status" value="1"/>
</dbReference>
<dbReference type="PROSITE" id="PS52027">
    <property type="entry name" value="ZF_C2HC_C3H"/>
    <property type="match status" value="1"/>
</dbReference>
<dbReference type="GeneID" id="13388054"/>
<evidence type="ECO:0000256" key="6">
    <source>
        <dbReference type="SAM" id="MobiDB-lite"/>
    </source>
</evidence>
<gene>
    <name evidence="10" type="ORF">LDBPK_360520</name>
    <name evidence="8" type="ORF">LdCL_360010100</name>
    <name evidence="9" type="ORF">LDHU3_36.0680</name>
</gene>
<protein>
    <submittedName>
        <fullName evidence="8">Zinc-finger of a C2HC-type, putative</fullName>
    </submittedName>
    <submittedName>
        <fullName evidence="9">Zinc-finger_of_a_C2HC-type_putative/Pfam:PF13913</fullName>
    </submittedName>
</protein>
<proteinExistence type="predicted"/>
<dbReference type="Proteomes" id="UP000008980">
    <property type="component" value="Chromosome 36"/>
</dbReference>
<evidence type="ECO:0000313" key="8">
    <source>
        <dbReference type="EMBL" id="AYU83395.1"/>
    </source>
</evidence>
<organism evidence="8 12">
    <name type="scientific">Leishmania donovani</name>
    <dbReference type="NCBI Taxonomy" id="5661"/>
    <lineage>
        <taxon>Eukaryota</taxon>
        <taxon>Discoba</taxon>
        <taxon>Euglenozoa</taxon>
        <taxon>Kinetoplastea</taxon>
        <taxon>Metakinetoplastina</taxon>
        <taxon>Trypanosomatida</taxon>
        <taxon>Trypanosomatidae</taxon>
        <taxon>Leishmaniinae</taxon>
        <taxon>Leishmania</taxon>
    </lineage>
</organism>
<keyword evidence="12" id="KW-1185">Reference proteome</keyword>
<reference evidence="10 11" key="1">
    <citation type="journal article" date="2011" name="Genome Res.">
        <title>Whole genome sequencing of multiple Leishmania donovani clinical isolates provides insights into population structure and mechanisms of drug resistance.</title>
        <authorList>
            <person name="Downing T."/>
            <person name="Imamura H."/>
            <person name="Decuypere S."/>
            <person name="Clark T.G."/>
            <person name="Coombs G.H."/>
            <person name="Cotton J.A."/>
            <person name="Hilley J.D."/>
            <person name="de Doncker S."/>
            <person name="Maes I."/>
            <person name="Mottram J.C."/>
            <person name="Quail M.A."/>
            <person name="Rijal S."/>
            <person name="Sanders M."/>
            <person name="Schonian G."/>
            <person name="Stark O."/>
            <person name="Sundar S."/>
            <person name="Vanaerschot M."/>
            <person name="Hertz-Fowler C."/>
            <person name="Dujardin J.C."/>
            <person name="Berriman M."/>
        </authorList>
    </citation>
    <scope>NUCLEOTIDE SEQUENCE [LARGE SCALE GENOMIC DNA]</scope>
    <source>
        <strain evidence="10 11">BPK282A1</strain>
    </source>
</reference>
<feature type="compositionally biased region" description="Low complexity" evidence="6">
    <location>
        <begin position="286"/>
        <end position="308"/>
    </location>
</feature>
<dbReference type="AlphaFoldDB" id="A0A3S7XAD7"/>
<evidence type="ECO:0000256" key="4">
    <source>
        <dbReference type="ARBA" id="ARBA00022833"/>
    </source>
</evidence>
<dbReference type="Proteomes" id="UP000601710">
    <property type="component" value="Chromosome 36"/>
</dbReference>
<keyword evidence="2" id="KW-0677">Repeat</keyword>
<dbReference type="OMA" id="NLHPCSK"/>
<evidence type="ECO:0000256" key="5">
    <source>
        <dbReference type="PROSITE-ProRule" id="PRU01371"/>
    </source>
</evidence>
<feature type="domain" description="C2HC/C3H-type" evidence="7">
    <location>
        <begin position="99"/>
        <end position="128"/>
    </location>
</feature>
<evidence type="ECO:0000313" key="9">
    <source>
        <dbReference type="EMBL" id="CAC5434620.1"/>
    </source>
</evidence>
<dbReference type="PANTHER" id="PTHR13555">
    <property type="entry name" value="C2H2 ZINC FINGER CGI-62-RELATED"/>
    <property type="match status" value="1"/>
</dbReference>
<evidence type="ECO:0000256" key="3">
    <source>
        <dbReference type="ARBA" id="ARBA00022771"/>
    </source>
</evidence>
<feature type="region of interest" description="Disordered" evidence="6">
    <location>
        <begin position="41"/>
        <end position="67"/>
    </location>
</feature>
<dbReference type="RefSeq" id="XP_003865168.1">
    <property type="nucleotide sequence ID" value="XM_003865120.1"/>
</dbReference>
<evidence type="ECO:0000313" key="12">
    <source>
        <dbReference type="Proteomes" id="UP000274082"/>
    </source>
</evidence>
<dbReference type="EMBL" id="CP029535">
    <property type="protein sequence ID" value="AYU83395.1"/>
    <property type="molecule type" value="Genomic_DNA"/>
</dbReference>
<evidence type="ECO:0000259" key="7">
    <source>
        <dbReference type="PROSITE" id="PS52027"/>
    </source>
</evidence>
<accession>A0A3S7XAD7</accession>
<evidence type="ECO:0000313" key="11">
    <source>
        <dbReference type="Proteomes" id="UP000008980"/>
    </source>
</evidence>
<feature type="compositionally biased region" description="Gly residues" evidence="6">
    <location>
        <begin position="315"/>
        <end position="331"/>
    </location>
</feature>
<evidence type="ECO:0000313" key="10">
    <source>
        <dbReference type="EMBL" id="CBZ38490.1"/>
    </source>
</evidence>
<dbReference type="EMBL" id="FR799623">
    <property type="protein sequence ID" value="CBZ38490.1"/>
    <property type="molecule type" value="Genomic_DNA"/>
</dbReference>
<evidence type="ECO:0000256" key="2">
    <source>
        <dbReference type="ARBA" id="ARBA00022737"/>
    </source>
</evidence>
<keyword evidence="4" id="KW-0862">Zinc</keyword>
<dbReference type="KEGG" id="ldo:LDBPK_360520"/>
<dbReference type="InterPro" id="IPR049899">
    <property type="entry name" value="Znf_C2HC_C3H"/>
</dbReference>
<reference evidence="8 12" key="4">
    <citation type="journal article" date="2018" name="Sci. Rep.">
        <title>A complete Leishmania donovani reference genome identifies novel genetic variations associated with virulence.</title>
        <authorList>
            <person name="Lypaczewski P."/>
            <person name="Hoshizaki J."/>
            <person name="Zhang W.-W."/>
            <person name="McCall L.-I."/>
            <person name="Torcivia-Rodriguez J."/>
            <person name="Simonyan V."/>
            <person name="Kaur A."/>
            <person name="Dewar K."/>
            <person name="Matlashewski G."/>
        </authorList>
    </citation>
    <scope>NUCLEOTIDE SEQUENCE [LARGE SCALE GENOMIC DNA]</scope>
    <source>
        <strain evidence="8 12">LdCL</strain>
    </source>
</reference>
<reference evidence="9" key="5">
    <citation type="submission" date="2020-06" db="EMBL/GenBank/DDBJ databases">
        <authorList>
            <person name="Camacho E."/>
            <person name="Gonzalez-de la Fuente S."/>
            <person name="Rastrojo A."/>
            <person name="Peiro-Pastor R."/>
            <person name="Solana JC."/>
            <person name="Tabera L."/>
            <person name="Gamarro F."/>
            <person name="Carrasco-Ramiro F."/>
            <person name="Requena JM."/>
            <person name="Aguado B."/>
        </authorList>
    </citation>
    <scope>NUCLEOTIDE SEQUENCE</scope>
</reference>
<dbReference type="GO" id="GO:0008270">
    <property type="term" value="F:zinc ion binding"/>
    <property type="evidence" value="ECO:0007669"/>
    <property type="project" value="UniProtKB-KW"/>
</dbReference>
<dbReference type="OrthoDB" id="265955at2759"/>
<reference evidence="10" key="2">
    <citation type="submission" date="2011-01" db="EMBL/GenBank/DDBJ databases">
        <authorList>
            <person name="Zhao B.P."/>
            <person name="Ren Z.A."/>
            <person name="Li C.D."/>
        </authorList>
    </citation>
    <scope>NUCLEOTIDE SEQUENCE</scope>
    <source>
        <strain evidence="10">BPK282A1</strain>
    </source>
</reference>
<dbReference type="Pfam" id="PF13913">
    <property type="entry name" value="zf-C2HC_2"/>
    <property type="match status" value="2"/>
</dbReference>
<sequence length="349" mass="36455">MPRPQFITCQLCGKGFGSASINIHIPQCYEKAIKRWQLNPQGPRPVMPPLHGKPAAKASNGGSSGIAFAGQPRGAGMSAVRSLQMQSMPPESVEPENMNLHPCSKCGRTFNFDRIAYHESVCKGDQKRRVFDSSKQRCAGGEGDDAYAGGVFGAPSEVRRGRTKKLGTANTTSRYTPAPAPQTNWRQQHEEFIAAIRSAKRAGAEAQSMWGTGPAAPSFSPSRGPARGGLFGATSSGYGDRAGMSARVSASTRRIPPLMAKQNETLKQGIATGGRAARAKEGGGIPAPRTGRPFGRPTPPLGRDSFGGRSDRFGSRGGGGGMGGGGGGGGRILNDNKTSVGMLQAMGRA</sequence>
<dbReference type="VEuPathDB" id="TriTrypDB:LdBPK_360520.1"/>
<dbReference type="PANTHER" id="PTHR13555:SF5">
    <property type="entry name" value="ZINC-FINGER OF A C2HC-TYPE"/>
    <property type="match status" value="1"/>
</dbReference>
<name>A0A3S7XAD7_LEIDO</name>
<feature type="region of interest" description="Disordered" evidence="6">
    <location>
        <begin position="274"/>
        <end position="337"/>
    </location>
</feature>
<dbReference type="InterPro" id="IPR026319">
    <property type="entry name" value="ZC2HC1A/B-like"/>
</dbReference>
<dbReference type="Proteomes" id="UP000274082">
    <property type="component" value="Chromosome 36"/>
</dbReference>